<gene>
    <name evidence="9" type="ordered locus">Meso_2645</name>
</gene>
<dbReference type="InterPro" id="IPR041460">
    <property type="entry name" value="Molybdopterin_N"/>
</dbReference>
<dbReference type="SUPFAM" id="SSF50692">
    <property type="entry name" value="ADC-like"/>
    <property type="match status" value="1"/>
</dbReference>
<dbReference type="eggNOG" id="COG0243">
    <property type="taxonomic scope" value="Bacteria"/>
</dbReference>
<dbReference type="GO" id="GO:0016491">
    <property type="term" value="F:oxidoreductase activity"/>
    <property type="evidence" value="ECO:0007669"/>
    <property type="project" value="UniProtKB-KW"/>
</dbReference>
<evidence type="ECO:0000256" key="1">
    <source>
        <dbReference type="ARBA" id="ARBA00001942"/>
    </source>
</evidence>
<dbReference type="InterPro" id="IPR009010">
    <property type="entry name" value="Asp_de-COase-like_dom_sf"/>
</dbReference>
<reference evidence="9" key="1">
    <citation type="submission" date="2006-06" db="EMBL/GenBank/DDBJ databases">
        <title>Complete sequence of chromosome of Chelativorans sp. BNC1.</title>
        <authorList>
            <consortium name="US DOE Joint Genome Institute"/>
            <person name="Copeland A."/>
            <person name="Lucas S."/>
            <person name="Lapidus A."/>
            <person name="Barry K."/>
            <person name="Detter J.C."/>
            <person name="Glavina del Rio T."/>
            <person name="Hammon N."/>
            <person name="Israni S."/>
            <person name="Dalin E."/>
            <person name="Tice H."/>
            <person name="Pitluck S."/>
            <person name="Chertkov O."/>
            <person name="Brettin T."/>
            <person name="Bruce D."/>
            <person name="Han C."/>
            <person name="Tapia R."/>
            <person name="Gilna P."/>
            <person name="Schmutz J."/>
            <person name="Larimer F."/>
            <person name="Land M."/>
            <person name="Hauser L."/>
            <person name="Kyrpides N."/>
            <person name="Mikhailova N."/>
            <person name="Richardson P."/>
        </authorList>
    </citation>
    <scope>NUCLEOTIDE SEQUENCE</scope>
    <source>
        <strain evidence="9">BNC1</strain>
    </source>
</reference>
<evidence type="ECO:0000256" key="3">
    <source>
        <dbReference type="ARBA" id="ARBA00022505"/>
    </source>
</evidence>
<comment type="similarity">
    <text evidence="2">Belongs to the prokaryotic molybdopterin-containing oxidoreductase family.</text>
</comment>
<dbReference type="GO" id="GO:0009061">
    <property type="term" value="P:anaerobic respiration"/>
    <property type="evidence" value="ECO:0007669"/>
    <property type="project" value="TreeGrafter"/>
</dbReference>
<dbReference type="GO" id="GO:0030151">
    <property type="term" value="F:molybdenum ion binding"/>
    <property type="evidence" value="ECO:0007669"/>
    <property type="project" value="TreeGrafter"/>
</dbReference>
<dbReference type="OrthoDB" id="9759518at2"/>
<evidence type="ECO:0000256" key="4">
    <source>
        <dbReference type="ARBA" id="ARBA00022723"/>
    </source>
</evidence>
<dbReference type="CDD" id="cd02769">
    <property type="entry name" value="MopB_DMSOR-BSOR-TMAOR"/>
    <property type="match status" value="1"/>
</dbReference>
<organism evidence="9">
    <name type="scientific">Chelativorans sp. (strain BNC1)</name>
    <dbReference type="NCBI Taxonomy" id="266779"/>
    <lineage>
        <taxon>Bacteria</taxon>
        <taxon>Pseudomonadati</taxon>
        <taxon>Pseudomonadota</taxon>
        <taxon>Alphaproteobacteria</taxon>
        <taxon>Hyphomicrobiales</taxon>
        <taxon>Phyllobacteriaceae</taxon>
        <taxon>Chelativorans</taxon>
    </lineage>
</organism>
<keyword evidence="3" id="KW-0500">Molybdenum</keyword>
<protein>
    <submittedName>
        <fullName evidence="9">Molybdopterin oxidoreductase</fullName>
    </submittedName>
</protein>
<dbReference type="InterPro" id="IPR041954">
    <property type="entry name" value="CT_DMSOR/BSOR/TMAOR"/>
</dbReference>
<dbReference type="GO" id="GO:0043546">
    <property type="term" value="F:molybdopterin cofactor binding"/>
    <property type="evidence" value="ECO:0007669"/>
    <property type="project" value="InterPro"/>
</dbReference>
<dbReference type="GO" id="GO:0030288">
    <property type="term" value="C:outer membrane-bounded periplasmic space"/>
    <property type="evidence" value="ECO:0007669"/>
    <property type="project" value="TreeGrafter"/>
</dbReference>
<feature type="domain" description="Molybdopterin dinucleotide-binding" evidence="7">
    <location>
        <begin position="625"/>
        <end position="743"/>
    </location>
</feature>
<dbReference type="KEGG" id="mes:Meso_2645"/>
<dbReference type="InterPro" id="IPR050612">
    <property type="entry name" value="Prok_Mopterin_Oxidored"/>
</dbReference>
<dbReference type="PANTHER" id="PTHR43742">
    <property type="entry name" value="TRIMETHYLAMINE-N-OXIDE REDUCTASE"/>
    <property type="match status" value="1"/>
</dbReference>
<feature type="domain" description="Molybdopterin oxidoreductase" evidence="6">
    <location>
        <begin position="53"/>
        <end position="513"/>
    </location>
</feature>
<keyword evidence="4" id="KW-0479">Metal-binding</keyword>
<dbReference type="HOGENOM" id="CLU_000422_13_3_5"/>
<comment type="cofactor">
    <cofactor evidence="1">
        <name>Mo-bis(molybdopterin guanine dinucleotide)</name>
        <dbReference type="ChEBI" id="CHEBI:60539"/>
    </cofactor>
</comment>
<evidence type="ECO:0000256" key="5">
    <source>
        <dbReference type="ARBA" id="ARBA00023002"/>
    </source>
</evidence>
<dbReference type="Gene3D" id="3.90.55.10">
    <property type="entry name" value="Dimethylsulfoxide Reductase, domain 3"/>
    <property type="match status" value="1"/>
</dbReference>
<dbReference type="InterPro" id="IPR006656">
    <property type="entry name" value="Mopterin_OxRdtase"/>
</dbReference>
<feature type="domain" description="Molybdopterin oxidoreductase N-terminal" evidence="8">
    <location>
        <begin position="9"/>
        <end position="46"/>
    </location>
</feature>
<evidence type="ECO:0000313" key="9">
    <source>
        <dbReference type="EMBL" id="ABG64022.1"/>
    </source>
</evidence>
<dbReference type="Pfam" id="PF18364">
    <property type="entry name" value="Molybdopterin_N"/>
    <property type="match status" value="1"/>
</dbReference>
<dbReference type="EMBL" id="CP000390">
    <property type="protein sequence ID" value="ABG64022.1"/>
    <property type="molecule type" value="Genomic_DNA"/>
</dbReference>
<evidence type="ECO:0000259" key="6">
    <source>
        <dbReference type="Pfam" id="PF00384"/>
    </source>
</evidence>
<evidence type="ECO:0000256" key="2">
    <source>
        <dbReference type="ARBA" id="ARBA00010312"/>
    </source>
</evidence>
<dbReference type="AlphaFoldDB" id="Q11F03"/>
<dbReference type="STRING" id="266779.Meso_2645"/>
<sequence>MGQAQKILHSSHWGIFFAVVENGRIVDIEPFKGDPAPSPLLASIPEWTNAETRVLRPMVREGWLRAHDAGRPQDNRDRRGKDEFIEVSWPQAIELIASEINRVRTELGNSSIFAGSYGWTSAGRFHHAASQIKRLLNLVGGYTGHVDTYSIAAGPVLLRFVLGNDFASGGRGTTLDTVVENTQTLLVFGALSPRTAQNEAGGVAKHKLEGYLRQIADRGIRVILISPCRDDVPEFLNAEWWPIRPGTDAALLLALTRELVRSGRADLDFLNRYCSGSERFLSYLAGETDGQEKTAEWAEAITGIPGAAIRGLAPTIADTRTMITLSWALQRADHGEQPYWAAIALAAAAGQIGLPGGGFGFGFGSVSGNGSPYGVIQAPALPQLKNPIRSFIPVARIADMLLNPGQPFDYSGASYTYPDARLIYWAGGNPFHHHQDLNRLDRAWAIPETVIVQDPVRTATVDRADIVLPACTTLERCDIGASRRSDYIVAMKKVVDPIGEARSDYAIVSEIARALGVEAQFTEGRDEMGWLRHLYENSRTDAAERLNWDMPAFDEFWTRGWVQVPMLSKQVYLADFRQDPEKHPLGTGTGRIILSSETLETHGYDDFLPYPAWIPPRPEVGQGPLYLLTPQPQGRLHSQLDGGVASLAEKTDGLERLRINTTDARALGIESGVTVLIRNDRGRCLAAADVSDDVMPGVVCLPTGSRLQFAADGSDLEISGNPNVLTADIPASSFSQGCAAQSCRVWVERWKAPEHSGLETGQRGSKHENET</sequence>
<dbReference type="CDD" id="cd02793">
    <property type="entry name" value="MopB_CT_DMSOR-BSOR-TMAOR"/>
    <property type="match status" value="1"/>
</dbReference>
<dbReference type="SUPFAM" id="SSF53706">
    <property type="entry name" value="Formate dehydrogenase/DMSO reductase, domains 1-3"/>
    <property type="match status" value="1"/>
</dbReference>
<dbReference type="Gene3D" id="3.40.228.10">
    <property type="entry name" value="Dimethylsulfoxide Reductase, domain 2"/>
    <property type="match status" value="1"/>
</dbReference>
<name>Q11F03_CHESB</name>
<dbReference type="Gene3D" id="3.40.50.740">
    <property type="match status" value="1"/>
</dbReference>
<dbReference type="InterPro" id="IPR006657">
    <property type="entry name" value="MoPterin_dinucl-bd_dom"/>
</dbReference>
<dbReference type="GO" id="GO:0009055">
    <property type="term" value="F:electron transfer activity"/>
    <property type="evidence" value="ECO:0007669"/>
    <property type="project" value="TreeGrafter"/>
</dbReference>
<evidence type="ECO:0000259" key="8">
    <source>
        <dbReference type="Pfam" id="PF18364"/>
    </source>
</evidence>
<dbReference type="PANTHER" id="PTHR43742:SF10">
    <property type="entry name" value="TRIMETHYLAMINE-N-OXIDE REDUCTASE 2"/>
    <property type="match status" value="1"/>
</dbReference>
<keyword evidence="5" id="KW-0560">Oxidoreductase</keyword>
<evidence type="ECO:0000259" key="7">
    <source>
        <dbReference type="Pfam" id="PF01568"/>
    </source>
</evidence>
<accession>Q11F03</accession>
<dbReference type="Pfam" id="PF01568">
    <property type="entry name" value="Molydop_binding"/>
    <property type="match status" value="1"/>
</dbReference>
<proteinExistence type="inferred from homology"/>
<dbReference type="Pfam" id="PF00384">
    <property type="entry name" value="Molybdopterin"/>
    <property type="match status" value="1"/>
</dbReference>
<dbReference type="Gene3D" id="2.40.40.20">
    <property type="match status" value="1"/>
</dbReference>